<name>A0A918SKF5_9FLAO</name>
<protein>
    <submittedName>
        <fullName evidence="1">Uncharacterized protein</fullName>
    </submittedName>
</protein>
<evidence type="ECO:0000313" key="1">
    <source>
        <dbReference type="EMBL" id="GHA47043.1"/>
    </source>
</evidence>
<reference evidence="1" key="1">
    <citation type="journal article" date="2014" name="Int. J. Syst. Evol. Microbiol.">
        <title>Complete genome sequence of Corynebacterium casei LMG S-19264T (=DSM 44701T), isolated from a smear-ripened cheese.</title>
        <authorList>
            <consortium name="US DOE Joint Genome Institute (JGI-PGF)"/>
            <person name="Walter F."/>
            <person name="Albersmeier A."/>
            <person name="Kalinowski J."/>
            <person name="Ruckert C."/>
        </authorList>
    </citation>
    <scope>NUCLEOTIDE SEQUENCE</scope>
    <source>
        <strain evidence="1">KCTC 12719</strain>
    </source>
</reference>
<gene>
    <name evidence="1" type="ORF">GCM10007103_30130</name>
</gene>
<proteinExistence type="predicted"/>
<dbReference type="AlphaFoldDB" id="A0A918SKF5"/>
<accession>A0A918SKF5</accession>
<dbReference type="Proteomes" id="UP000610456">
    <property type="component" value="Unassembled WGS sequence"/>
</dbReference>
<keyword evidence="2" id="KW-1185">Reference proteome</keyword>
<dbReference type="EMBL" id="BMXB01000016">
    <property type="protein sequence ID" value="GHA47043.1"/>
    <property type="molecule type" value="Genomic_DNA"/>
</dbReference>
<comment type="caution">
    <text evidence="1">The sequence shown here is derived from an EMBL/GenBank/DDBJ whole genome shotgun (WGS) entry which is preliminary data.</text>
</comment>
<organism evidence="1 2">
    <name type="scientific">Salinimicrobium marinum</name>
    <dbReference type="NCBI Taxonomy" id="680283"/>
    <lineage>
        <taxon>Bacteria</taxon>
        <taxon>Pseudomonadati</taxon>
        <taxon>Bacteroidota</taxon>
        <taxon>Flavobacteriia</taxon>
        <taxon>Flavobacteriales</taxon>
        <taxon>Flavobacteriaceae</taxon>
        <taxon>Salinimicrobium</taxon>
    </lineage>
</organism>
<sequence length="118" mass="13117">MLYIGIILTGCSNSEDENDMKKTYSEDTWEISAKASEDTQHKYQIMENYPTEGGPVITKKPNNAKVSELRRDAGIYYVYEPETGFTGTDEVEITTNISAGGSEIVAKNILTLKIVVNE</sequence>
<reference evidence="1" key="2">
    <citation type="submission" date="2020-09" db="EMBL/GenBank/DDBJ databases">
        <authorList>
            <person name="Sun Q."/>
            <person name="Kim S."/>
        </authorList>
    </citation>
    <scope>NUCLEOTIDE SEQUENCE</scope>
    <source>
        <strain evidence="1">KCTC 12719</strain>
    </source>
</reference>
<evidence type="ECO:0000313" key="2">
    <source>
        <dbReference type="Proteomes" id="UP000610456"/>
    </source>
</evidence>